<proteinExistence type="predicted"/>
<sequence>MAKSKLHPGYDSSIEAWAINVDGEFAMSYPIAISYHIVNLM</sequence>
<evidence type="ECO:0000313" key="1">
    <source>
        <dbReference type="EMBL" id="JAH14646.1"/>
    </source>
</evidence>
<dbReference type="EMBL" id="GBXM01093931">
    <property type="protein sequence ID" value="JAH14646.1"/>
    <property type="molecule type" value="Transcribed_RNA"/>
</dbReference>
<accession>A0A0E9QCN2</accession>
<reference evidence="1" key="1">
    <citation type="submission" date="2014-11" db="EMBL/GenBank/DDBJ databases">
        <authorList>
            <person name="Amaro Gonzalez C."/>
        </authorList>
    </citation>
    <scope>NUCLEOTIDE SEQUENCE</scope>
</reference>
<dbReference type="AlphaFoldDB" id="A0A0E9QCN2"/>
<reference evidence="1" key="2">
    <citation type="journal article" date="2015" name="Fish Shellfish Immunol.">
        <title>Early steps in the European eel (Anguilla anguilla)-Vibrio vulnificus interaction in the gills: Role of the RtxA13 toxin.</title>
        <authorList>
            <person name="Callol A."/>
            <person name="Pajuelo D."/>
            <person name="Ebbesson L."/>
            <person name="Teles M."/>
            <person name="MacKenzie S."/>
            <person name="Amaro C."/>
        </authorList>
    </citation>
    <scope>NUCLEOTIDE SEQUENCE</scope>
</reference>
<organism evidence="1">
    <name type="scientific">Anguilla anguilla</name>
    <name type="common">European freshwater eel</name>
    <name type="synonym">Muraena anguilla</name>
    <dbReference type="NCBI Taxonomy" id="7936"/>
    <lineage>
        <taxon>Eukaryota</taxon>
        <taxon>Metazoa</taxon>
        <taxon>Chordata</taxon>
        <taxon>Craniata</taxon>
        <taxon>Vertebrata</taxon>
        <taxon>Euteleostomi</taxon>
        <taxon>Actinopterygii</taxon>
        <taxon>Neopterygii</taxon>
        <taxon>Teleostei</taxon>
        <taxon>Anguilliformes</taxon>
        <taxon>Anguillidae</taxon>
        <taxon>Anguilla</taxon>
    </lineage>
</organism>
<name>A0A0E9QCN2_ANGAN</name>
<protein>
    <submittedName>
        <fullName evidence="1">Uncharacterized protein</fullName>
    </submittedName>
</protein>